<evidence type="ECO:0000256" key="3">
    <source>
        <dbReference type="ARBA" id="ARBA00023157"/>
    </source>
</evidence>
<evidence type="ECO:0000313" key="6">
    <source>
        <dbReference type="EMBL" id="KAG7298244.1"/>
    </source>
</evidence>
<dbReference type="PANTHER" id="PTHR23278:SF28">
    <property type="entry name" value="SIDESTEP IV, ISOFORM C"/>
    <property type="match status" value="1"/>
</dbReference>
<evidence type="ECO:0000256" key="1">
    <source>
        <dbReference type="ARBA" id="ARBA00004167"/>
    </source>
</evidence>
<dbReference type="Pfam" id="PF08205">
    <property type="entry name" value="C2-set_2"/>
    <property type="match status" value="1"/>
</dbReference>
<name>A0ABQ7PZ28_PLUXY</name>
<feature type="domain" description="Ig-like" evidence="5">
    <location>
        <begin position="320"/>
        <end position="402"/>
    </location>
</feature>
<dbReference type="CDD" id="cd00096">
    <property type="entry name" value="Ig"/>
    <property type="match status" value="1"/>
</dbReference>
<sequence length="438" mass="47154">MSSNHKNALLRKATLLYTPPNRPNILDAKTRDPTRLLEPYNEGDTLELICEVTGGDPPPRVTWLLENTVIDDSSTTRADGAVVNALTFPRVGRQHLAARLVCQASNTNLAPPQNKVLILDLNLRPLTVEIIKPRGALSADRGAQVSCRSAGARPDAAVTWWRGAKQLRRGVKNFSSTNSTTSELSFTPEADDHGRVLTCRAHNPRIPDSALEDKFKMNVHYTPLVSLKMGSSLQPALIKEGDDVYFECGVQANPRPHRLTWYKGDTEIVHNASAGVILSDQSLVLQSVTRAAAGDYSCLAANSEGAGASNPVSLQVRYAPVCATPAAEGGVYGALKHETVTLRCDVDSSPPPTSFVWTFNSSGEQNEVPPSSYTSNAFTSVLRYTPVRDVDFGTISCAAHNGVGEQDAPCLYRLIAASPPQSPQNCSVSRGGAARLRV</sequence>
<evidence type="ECO:0000256" key="2">
    <source>
        <dbReference type="ARBA" id="ARBA00023136"/>
    </source>
</evidence>
<keyword evidence="2" id="KW-0472">Membrane</keyword>
<gene>
    <name evidence="6" type="ORF">JYU34_019064</name>
</gene>
<dbReference type="SUPFAM" id="SSF48726">
    <property type="entry name" value="Immunoglobulin"/>
    <property type="match status" value="4"/>
</dbReference>
<dbReference type="InterPro" id="IPR013783">
    <property type="entry name" value="Ig-like_fold"/>
</dbReference>
<dbReference type="InterPro" id="IPR013162">
    <property type="entry name" value="CD80_C2-set"/>
</dbReference>
<dbReference type="InterPro" id="IPR007110">
    <property type="entry name" value="Ig-like_dom"/>
</dbReference>
<feature type="non-terminal residue" evidence="6">
    <location>
        <position position="438"/>
    </location>
</feature>
<protein>
    <recommendedName>
        <fullName evidence="5">Ig-like domain-containing protein</fullName>
    </recommendedName>
</protein>
<dbReference type="Pfam" id="PF13927">
    <property type="entry name" value="Ig_3"/>
    <property type="match status" value="3"/>
</dbReference>
<feature type="domain" description="Ig-like" evidence="5">
    <location>
        <begin position="223"/>
        <end position="315"/>
    </location>
</feature>
<proteinExistence type="predicted"/>
<dbReference type="EMBL" id="JAHIBW010000025">
    <property type="protein sequence ID" value="KAG7298244.1"/>
    <property type="molecule type" value="Genomic_DNA"/>
</dbReference>
<comment type="caution">
    <text evidence="6">The sequence shown here is derived from an EMBL/GenBank/DDBJ whole genome shotgun (WGS) entry which is preliminary data.</text>
</comment>
<feature type="domain" description="Ig-like" evidence="5">
    <location>
        <begin position="125"/>
        <end position="218"/>
    </location>
</feature>
<evidence type="ECO:0000256" key="4">
    <source>
        <dbReference type="SAM" id="MobiDB-lite"/>
    </source>
</evidence>
<dbReference type="SMART" id="SM00409">
    <property type="entry name" value="IG"/>
    <property type="match status" value="3"/>
</dbReference>
<keyword evidence="7" id="KW-1185">Reference proteome</keyword>
<dbReference type="InterPro" id="IPR003599">
    <property type="entry name" value="Ig_sub"/>
</dbReference>
<feature type="domain" description="Ig-like" evidence="5">
    <location>
        <begin position="33"/>
        <end position="118"/>
    </location>
</feature>
<dbReference type="PANTHER" id="PTHR23278">
    <property type="entry name" value="SIDESTEP PROTEIN"/>
    <property type="match status" value="1"/>
</dbReference>
<dbReference type="InterPro" id="IPR036179">
    <property type="entry name" value="Ig-like_dom_sf"/>
</dbReference>
<dbReference type="PROSITE" id="PS50835">
    <property type="entry name" value="IG_LIKE"/>
    <property type="match status" value="4"/>
</dbReference>
<evidence type="ECO:0000259" key="5">
    <source>
        <dbReference type="PROSITE" id="PS50835"/>
    </source>
</evidence>
<dbReference type="Proteomes" id="UP000823941">
    <property type="component" value="Chromosome 25"/>
</dbReference>
<dbReference type="SMART" id="SM00408">
    <property type="entry name" value="IGc2"/>
    <property type="match status" value="4"/>
</dbReference>
<keyword evidence="3" id="KW-1015">Disulfide bond</keyword>
<feature type="region of interest" description="Disordered" evidence="4">
    <location>
        <begin position="419"/>
        <end position="438"/>
    </location>
</feature>
<comment type="subcellular location">
    <subcellularLocation>
        <location evidence="1">Membrane</location>
        <topology evidence="1">Single-pass membrane protein</topology>
    </subcellularLocation>
</comment>
<dbReference type="InterPro" id="IPR003598">
    <property type="entry name" value="Ig_sub2"/>
</dbReference>
<dbReference type="Gene3D" id="2.60.40.10">
    <property type="entry name" value="Immunoglobulins"/>
    <property type="match status" value="4"/>
</dbReference>
<reference evidence="6 7" key="1">
    <citation type="submission" date="2021-06" db="EMBL/GenBank/DDBJ databases">
        <title>A haploid diamondback moth (Plutella xylostella L.) genome assembly resolves 31 chromosomes and identifies a diamide resistance mutation.</title>
        <authorList>
            <person name="Ward C.M."/>
            <person name="Perry K.D."/>
            <person name="Baker G."/>
            <person name="Powis K."/>
            <person name="Heckel D.G."/>
            <person name="Baxter S.W."/>
        </authorList>
    </citation>
    <scope>NUCLEOTIDE SEQUENCE [LARGE SCALE GENOMIC DNA]</scope>
    <source>
        <strain evidence="6 7">LV</strain>
        <tissue evidence="6">Single pupa</tissue>
    </source>
</reference>
<accession>A0ABQ7PZ28</accession>
<evidence type="ECO:0000313" key="7">
    <source>
        <dbReference type="Proteomes" id="UP000823941"/>
    </source>
</evidence>
<organism evidence="6 7">
    <name type="scientific">Plutella xylostella</name>
    <name type="common">Diamondback moth</name>
    <name type="synonym">Plutella maculipennis</name>
    <dbReference type="NCBI Taxonomy" id="51655"/>
    <lineage>
        <taxon>Eukaryota</taxon>
        <taxon>Metazoa</taxon>
        <taxon>Ecdysozoa</taxon>
        <taxon>Arthropoda</taxon>
        <taxon>Hexapoda</taxon>
        <taxon>Insecta</taxon>
        <taxon>Pterygota</taxon>
        <taxon>Neoptera</taxon>
        <taxon>Endopterygota</taxon>
        <taxon>Lepidoptera</taxon>
        <taxon>Glossata</taxon>
        <taxon>Ditrysia</taxon>
        <taxon>Yponomeutoidea</taxon>
        <taxon>Plutellidae</taxon>
        <taxon>Plutella</taxon>
    </lineage>
</organism>